<dbReference type="Pfam" id="PF00085">
    <property type="entry name" value="Thioredoxin"/>
    <property type="match status" value="1"/>
</dbReference>
<evidence type="ECO:0000256" key="8">
    <source>
        <dbReference type="PIRSR" id="PIRSR000077-1"/>
    </source>
</evidence>
<comment type="similarity">
    <text evidence="1 7">Belongs to the thioredoxin family.</text>
</comment>
<protein>
    <recommendedName>
        <fullName evidence="6 7">Thioredoxin</fullName>
    </recommendedName>
</protein>
<keyword evidence="3" id="KW-0249">Electron transport</keyword>
<keyword evidence="4 9" id="KW-1015">Disulfide bond</keyword>
<keyword evidence="5 9" id="KW-0676">Redox-active center</keyword>
<dbReference type="Gene3D" id="3.40.30.10">
    <property type="entry name" value="Glutaredoxin"/>
    <property type="match status" value="1"/>
</dbReference>
<feature type="active site" description="Nucleophile" evidence="8">
    <location>
        <position position="34"/>
    </location>
</feature>
<evidence type="ECO:0000256" key="5">
    <source>
        <dbReference type="ARBA" id="ARBA00023284"/>
    </source>
</evidence>
<sequence>MAGPEPITVGDANFEEEILKSEIPALVDFWAAWCGPCRAIAPVVEELARDYQGKVKVAKLNVDENAKTPAKYGIRAIPTLILFKGGQVMEQITGAVSKSIIEGALKKLL</sequence>
<gene>
    <name evidence="11" type="primary">trxA</name>
    <name evidence="11" type="ORF">ENW48_06790</name>
</gene>
<dbReference type="AlphaFoldDB" id="A0A7C5ALT3"/>
<dbReference type="PIRSF" id="PIRSF000077">
    <property type="entry name" value="Thioredoxin"/>
    <property type="match status" value="1"/>
</dbReference>
<dbReference type="FunFam" id="3.40.30.10:FF:000001">
    <property type="entry name" value="Thioredoxin"/>
    <property type="match status" value="1"/>
</dbReference>
<evidence type="ECO:0000256" key="9">
    <source>
        <dbReference type="PIRSR" id="PIRSR000077-4"/>
    </source>
</evidence>
<feature type="site" description="Contributes to redox potential value" evidence="8">
    <location>
        <position position="36"/>
    </location>
</feature>
<evidence type="ECO:0000256" key="4">
    <source>
        <dbReference type="ARBA" id="ARBA00023157"/>
    </source>
</evidence>
<dbReference type="EMBL" id="DTKJ01000046">
    <property type="protein sequence ID" value="HGZ11910.1"/>
    <property type="molecule type" value="Genomic_DNA"/>
</dbReference>
<dbReference type="InterPro" id="IPR005746">
    <property type="entry name" value="Thioredoxin"/>
</dbReference>
<evidence type="ECO:0000256" key="2">
    <source>
        <dbReference type="ARBA" id="ARBA00022448"/>
    </source>
</evidence>
<evidence type="ECO:0000256" key="1">
    <source>
        <dbReference type="ARBA" id="ARBA00008987"/>
    </source>
</evidence>
<dbReference type="GO" id="GO:0045454">
    <property type="term" value="P:cell redox homeostasis"/>
    <property type="evidence" value="ECO:0007669"/>
    <property type="project" value="TreeGrafter"/>
</dbReference>
<dbReference type="InterPro" id="IPR036249">
    <property type="entry name" value="Thioredoxin-like_sf"/>
</dbReference>
<proteinExistence type="inferred from homology"/>
<dbReference type="PROSITE" id="PS51352">
    <property type="entry name" value="THIOREDOXIN_2"/>
    <property type="match status" value="1"/>
</dbReference>
<feature type="site" description="Contributes to redox potential value" evidence="8">
    <location>
        <position position="35"/>
    </location>
</feature>
<dbReference type="PANTHER" id="PTHR45663">
    <property type="entry name" value="GEO12009P1"/>
    <property type="match status" value="1"/>
</dbReference>
<reference evidence="11" key="1">
    <citation type="journal article" date="2020" name="mSystems">
        <title>Genome- and Community-Level Interaction Insights into Carbon Utilization and Element Cycling Functions of Hydrothermarchaeota in Hydrothermal Sediment.</title>
        <authorList>
            <person name="Zhou Z."/>
            <person name="Liu Y."/>
            <person name="Xu W."/>
            <person name="Pan J."/>
            <person name="Luo Z.H."/>
            <person name="Li M."/>
        </authorList>
    </citation>
    <scope>NUCLEOTIDE SEQUENCE [LARGE SCALE GENOMIC DNA]</scope>
    <source>
        <strain evidence="11">SpSt-853</strain>
    </source>
</reference>
<feature type="active site" description="Nucleophile" evidence="8">
    <location>
        <position position="37"/>
    </location>
</feature>
<evidence type="ECO:0000256" key="7">
    <source>
        <dbReference type="PIRNR" id="PIRNR000077"/>
    </source>
</evidence>
<dbReference type="InterPro" id="IPR017937">
    <property type="entry name" value="Thioredoxin_CS"/>
</dbReference>
<organism evidence="11">
    <name type="scientific">Desulfobacca acetoxidans</name>
    <dbReference type="NCBI Taxonomy" id="60893"/>
    <lineage>
        <taxon>Bacteria</taxon>
        <taxon>Pseudomonadati</taxon>
        <taxon>Thermodesulfobacteriota</taxon>
        <taxon>Desulfobaccia</taxon>
        <taxon>Desulfobaccales</taxon>
        <taxon>Desulfobaccaceae</taxon>
        <taxon>Desulfobacca</taxon>
    </lineage>
</organism>
<dbReference type="GO" id="GO:0015035">
    <property type="term" value="F:protein-disulfide reductase activity"/>
    <property type="evidence" value="ECO:0007669"/>
    <property type="project" value="UniProtKB-UniRule"/>
</dbReference>
<dbReference type="PROSITE" id="PS00194">
    <property type="entry name" value="THIOREDOXIN_1"/>
    <property type="match status" value="1"/>
</dbReference>
<dbReference type="InterPro" id="IPR013766">
    <property type="entry name" value="Thioredoxin_domain"/>
</dbReference>
<dbReference type="CDD" id="cd02947">
    <property type="entry name" value="TRX_family"/>
    <property type="match status" value="1"/>
</dbReference>
<name>A0A7C5ALT3_9BACT</name>
<evidence type="ECO:0000259" key="10">
    <source>
        <dbReference type="PROSITE" id="PS51352"/>
    </source>
</evidence>
<feature type="domain" description="Thioredoxin" evidence="10">
    <location>
        <begin position="1"/>
        <end position="109"/>
    </location>
</feature>
<evidence type="ECO:0000256" key="3">
    <source>
        <dbReference type="ARBA" id="ARBA00022982"/>
    </source>
</evidence>
<keyword evidence="2" id="KW-0813">Transport</keyword>
<accession>A0A7C5ALT3</accession>
<dbReference type="PRINTS" id="PR00421">
    <property type="entry name" value="THIOREDOXIN"/>
</dbReference>
<evidence type="ECO:0000256" key="6">
    <source>
        <dbReference type="NCBIfam" id="TIGR01068"/>
    </source>
</evidence>
<dbReference type="SUPFAM" id="SSF52833">
    <property type="entry name" value="Thioredoxin-like"/>
    <property type="match status" value="1"/>
</dbReference>
<dbReference type="GO" id="GO:0005829">
    <property type="term" value="C:cytosol"/>
    <property type="evidence" value="ECO:0007669"/>
    <property type="project" value="TreeGrafter"/>
</dbReference>
<feature type="disulfide bond" description="Redox-active" evidence="9">
    <location>
        <begin position="34"/>
        <end position="37"/>
    </location>
</feature>
<comment type="caution">
    <text evidence="11">The sequence shown here is derived from an EMBL/GenBank/DDBJ whole genome shotgun (WGS) entry which is preliminary data.</text>
</comment>
<dbReference type="PANTHER" id="PTHR45663:SF11">
    <property type="entry name" value="GEO12009P1"/>
    <property type="match status" value="1"/>
</dbReference>
<dbReference type="NCBIfam" id="TIGR01068">
    <property type="entry name" value="thioredoxin"/>
    <property type="match status" value="1"/>
</dbReference>
<feature type="site" description="Deprotonates C-terminal active site Cys" evidence="8">
    <location>
        <position position="28"/>
    </location>
</feature>
<evidence type="ECO:0000313" key="11">
    <source>
        <dbReference type="EMBL" id="HGZ11910.1"/>
    </source>
</evidence>